<evidence type="ECO:0000259" key="5">
    <source>
        <dbReference type="PROSITE" id="PS50196"/>
    </source>
</evidence>
<dbReference type="PANTHER" id="PTHR23138">
    <property type="entry name" value="RAN BINDING PROTEIN"/>
    <property type="match status" value="1"/>
</dbReference>
<proteinExistence type="predicted"/>
<feature type="compositionally biased region" description="Polar residues" evidence="4">
    <location>
        <begin position="801"/>
        <end position="811"/>
    </location>
</feature>
<dbReference type="Ensembl" id="ENSACDT00005015490.1">
    <property type="protein sequence ID" value="ENSACDP00005012851.1"/>
    <property type="gene ID" value="ENSACDG00005009358.1"/>
</dbReference>
<feature type="coiled-coil region" evidence="3">
    <location>
        <begin position="673"/>
        <end position="700"/>
    </location>
</feature>
<dbReference type="Proteomes" id="UP000694521">
    <property type="component" value="Unplaced"/>
</dbReference>
<dbReference type="InterPro" id="IPR011993">
    <property type="entry name" value="PH-like_dom_sf"/>
</dbReference>
<keyword evidence="3" id="KW-0175">Coiled coil</keyword>
<dbReference type="PROSITE" id="PS50005">
    <property type="entry name" value="TPR"/>
    <property type="match status" value="1"/>
</dbReference>
<dbReference type="Gene3D" id="1.25.40.10">
    <property type="entry name" value="Tetratricopeptide repeat domain"/>
    <property type="match status" value="1"/>
</dbReference>
<organism evidence="6 7">
    <name type="scientific">Anser cygnoides</name>
    <name type="common">Swan goose</name>
    <dbReference type="NCBI Taxonomy" id="8845"/>
    <lineage>
        <taxon>Eukaryota</taxon>
        <taxon>Metazoa</taxon>
        <taxon>Chordata</taxon>
        <taxon>Craniata</taxon>
        <taxon>Vertebrata</taxon>
        <taxon>Euteleostomi</taxon>
        <taxon>Archelosauria</taxon>
        <taxon>Archosauria</taxon>
        <taxon>Dinosauria</taxon>
        <taxon>Saurischia</taxon>
        <taxon>Theropoda</taxon>
        <taxon>Coelurosauria</taxon>
        <taxon>Aves</taxon>
        <taxon>Neognathae</taxon>
        <taxon>Galloanserae</taxon>
        <taxon>Anseriformes</taxon>
        <taxon>Anatidae</taxon>
        <taxon>Anserinae</taxon>
        <taxon>Anser</taxon>
    </lineage>
</organism>
<dbReference type="InterPro" id="IPR045255">
    <property type="entry name" value="RanBP1-like"/>
</dbReference>
<dbReference type="Gene3D" id="2.30.29.30">
    <property type="entry name" value="Pleckstrin-homology domain (PH domain)/Phosphotyrosine-binding domain (PTB)"/>
    <property type="match status" value="2"/>
</dbReference>
<dbReference type="InterPro" id="IPR000156">
    <property type="entry name" value="Ran_bind_dom"/>
</dbReference>
<dbReference type="InterPro" id="IPR011990">
    <property type="entry name" value="TPR-like_helical_dom_sf"/>
</dbReference>
<dbReference type="InterPro" id="IPR019734">
    <property type="entry name" value="TPR_rpt"/>
</dbReference>
<keyword evidence="1" id="KW-0597">Phosphoprotein</keyword>
<keyword evidence="7" id="KW-1185">Reference proteome</keyword>
<feature type="compositionally biased region" description="Low complexity" evidence="4">
    <location>
        <begin position="1156"/>
        <end position="1169"/>
    </location>
</feature>
<feature type="compositionally biased region" description="Low complexity" evidence="4">
    <location>
        <begin position="1368"/>
        <end position="1387"/>
    </location>
</feature>
<feature type="region of interest" description="Disordered" evidence="4">
    <location>
        <begin position="793"/>
        <end position="812"/>
    </location>
</feature>
<protein>
    <submittedName>
        <fullName evidence="6">RAN binding protein 2</fullName>
    </submittedName>
</protein>
<feature type="domain" description="RanBD1" evidence="5">
    <location>
        <begin position="1191"/>
        <end position="1323"/>
    </location>
</feature>
<feature type="region of interest" description="Disordered" evidence="4">
    <location>
        <begin position="827"/>
        <end position="847"/>
    </location>
</feature>
<name>A0A8B9DWE7_ANSCY</name>
<evidence type="ECO:0000256" key="2">
    <source>
        <dbReference type="PROSITE-ProRule" id="PRU00339"/>
    </source>
</evidence>
<dbReference type="GO" id="GO:0005643">
    <property type="term" value="C:nuclear pore"/>
    <property type="evidence" value="ECO:0007669"/>
    <property type="project" value="TreeGrafter"/>
</dbReference>
<dbReference type="SUPFAM" id="SSF50729">
    <property type="entry name" value="PH domain-like"/>
    <property type="match status" value="2"/>
</dbReference>
<feature type="compositionally biased region" description="Acidic residues" evidence="4">
    <location>
        <begin position="1175"/>
        <end position="1187"/>
    </location>
</feature>
<sequence>MKGFLFAKLYFDVKEYDLAKRYMYTYLSVQERDPKAHRFLGQIYEAEGNTEKAFGCYKRSVDLNPAQKDLVLKIAELPCNNDITDERTKYWVEKAAKVFPGSPAVYKLKEQLLDCKGEDGWNQLFDLIQAELYARPDDIYVNIRLVALYRSNNRLRDAVFHCQEAKKKIPLQSSLEWCSCVIETFEVPKPKSNLIKEEHTGQDTLEMLACDRKSQSGHMLLKLSHGKEDFLKEVVESFANKSGSSVLFGCLFENGASRERSFLGTDDIGNVSMQAPVQEELHKYDLGAVRMHRGSLQHLVWLCLQWILMSVLPPVRRWLKQLFHLPQETSRLETDAPESICLLDLEVFLLGVVFTSNLELQEKFNAHYSAHQPQFLPLAVCKQLYTEKQRAWWDAVRTITHRKIMPETSVKPRLVVQHGISTLRALDKHGLQPALIIYWAKTLQKTGISLNSFYDQKEYIGRSVYYWKRVLIMLEVVKKKRSIPEPTDPLFKHFRRLDIQVSQVTVYEEEARIAFATLDAVDGRTDDALLAFEAIKNVVSYWNLAIIFQRKAEEIENDAMMLEEQEEHKVYLFKSKHYLMKILDESSSDVSVTEKLPVSVETVREMLDAVIQELGENDEEASLAFGNDLSPAVDSEVKYSTSLSNNFSVSPSKSYKFSPKNPPQWAEDHRSILQMICQQVEALKNEMQKMKHNNSNSNVSSRWPGEIYGTDILSESYQRAQNLHEAPLTVATTGPSVYYSQSPAYNSQYLLRTAATNVTPTKVRMNVSSAKEGFNFSMSVPPSGFKFTIQEPNKKELPSDSGISIQSQETTSNEKVDFVFGQNSSTSTSAELAKSTPGEGFQFGKKDPDFKGFSGAGEKLFSSQVSTKTDDKASTSADLGEKDDDVYKTEDNDDIHFNPVVQMPEKVEPFTGEEDEKVLYSQRVKLFRFDPETSQWKERGVGNLKILKNEVNGKVRILMRREQVLKVCANHWITTTMNLKQLSGSDKAWMWMASDFSDGDAKLEQLAAKFKTPEQAEEFKQKFEECQRLLLDIPLQTPHKLVDTGRTAELIQKAEEMKSGLKDLKTFLTDDKTKLTEEENVNSASASSTSDLVVKPHTESTGPALEWDNSDLREEALDDSISSSVYASPLASSPVRKNLFRFGESTAGFNFSFKSALSPSKSPSKQNQSRTSVGTDEDSDVAQDEERDGQYFEPVVPLPDLVEVTSGEEDEQVVFSHRAKLYRYDKDTNQWKERGVGEIKILQNYDNKQVRIVMRRDQVLKLCANHRITPDMNMQQMKGSDRAWVWTAYGERKVELLAVRFKQQDVADSFKQIFDEAKNAQEKGTLITPLYSRANTPKESPCGKNAVAVLEETTRERTDLSHGDDTSEVTVEASEVSSTSETPTKTVVSPPKFVFGSESVKSIFSNEKSKTFTFGNTSATGSLFGFSFNSPRKGEGNIPASQKEVAGPRSSSALQKPQDSKACNLATSTHDGPANFSFRIVEKGERPLN</sequence>
<reference evidence="6" key="1">
    <citation type="submission" date="2025-08" db="UniProtKB">
        <authorList>
            <consortium name="Ensembl"/>
        </authorList>
    </citation>
    <scope>IDENTIFICATION</scope>
</reference>
<reference evidence="6" key="2">
    <citation type="submission" date="2025-09" db="UniProtKB">
        <authorList>
            <consortium name="Ensembl"/>
        </authorList>
    </citation>
    <scope>IDENTIFICATION</scope>
</reference>
<feature type="region of interest" description="Disordered" evidence="4">
    <location>
        <begin position="862"/>
        <end position="892"/>
    </location>
</feature>
<feature type="compositionally biased region" description="Basic and acidic residues" evidence="4">
    <location>
        <begin position="1354"/>
        <end position="1365"/>
    </location>
</feature>
<accession>A0A8B9DWE7</accession>
<dbReference type="CDD" id="cd13177">
    <property type="entry name" value="RanBD2_RanBP2-like"/>
    <property type="match status" value="1"/>
</dbReference>
<dbReference type="GO" id="GO:0006607">
    <property type="term" value="P:NLS-bearing protein import into nucleus"/>
    <property type="evidence" value="ECO:0007669"/>
    <property type="project" value="TreeGrafter"/>
</dbReference>
<dbReference type="GO" id="GO:0005737">
    <property type="term" value="C:cytoplasm"/>
    <property type="evidence" value="ECO:0007669"/>
    <property type="project" value="TreeGrafter"/>
</dbReference>
<dbReference type="SMART" id="SM00028">
    <property type="entry name" value="TPR"/>
    <property type="match status" value="1"/>
</dbReference>
<keyword evidence="2" id="KW-0802">TPR repeat</keyword>
<feature type="domain" description="RanBD1" evidence="5">
    <location>
        <begin position="896"/>
        <end position="1032"/>
    </location>
</feature>
<feature type="region of interest" description="Disordered" evidence="4">
    <location>
        <begin position="1428"/>
        <end position="1474"/>
    </location>
</feature>
<evidence type="ECO:0000256" key="3">
    <source>
        <dbReference type="SAM" id="Coils"/>
    </source>
</evidence>
<dbReference type="Pfam" id="PF00638">
    <property type="entry name" value="Ran_BP1"/>
    <property type="match status" value="2"/>
</dbReference>
<dbReference type="SUPFAM" id="SSF48452">
    <property type="entry name" value="TPR-like"/>
    <property type="match status" value="1"/>
</dbReference>
<dbReference type="PANTHER" id="PTHR23138:SF87">
    <property type="entry name" value="E3 SUMO-PROTEIN LIGASE RANBP2"/>
    <property type="match status" value="1"/>
</dbReference>
<dbReference type="SMART" id="SM00160">
    <property type="entry name" value="RanBD"/>
    <property type="match status" value="2"/>
</dbReference>
<dbReference type="PROSITE" id="PS50196">
    <property type="entry name" value="RANBD1"/>
    <property type="match status" value="2"/>
</dbReference>
<feature type="region of interest" description="Disordered" evidence="4">
    <location>
        <begin position="1156"/>
        <end position="1192"/>
    </location>
</feature>
<evidence type="ECO:0000256" key="1">
    <source>
        <dbReference type="ARBA" id="ARBA00022553"/>
    </source>
</evidence>
<feature type="region of interest" description="Disordered" evidence="4">
    <location>
        <begin position="1354"/>
        <end position="1387"/>
    </location>
</feature>
<feature type="compositionally biased region" description="Low complexity" evidence="4">
    <location>
        <begin position="1081"/>
        <end position="1090"/>
    </location>
</feature>
<evidence type="ECO:0000256" key="4">
    <source>
        <dbReference type="SAM" id="MobiDB-lite"/>
    </source>
</evidence>
<evidence type="ECO:0000313" key="6">
    <source>
        <dbReference type="Ensembl" id="ENSACDP00005012851.1"/>
    </source>
</evidence>
<feature type="region of interest" description="Disordered" evidence="4">
    <location>
        <begin position="1078"/>
        <end position="1109"/>
    </location>
</feature>
<evidence type="ECO:0000313" key="7">
    <source>
        <dbReference type="Proteomes" id="UP000694521"/>
    </source>
</evidence>
<dbReference type="GO" id="GO:0005096">
    <property type="term" value="F:GTPase activator activity"/>
    <property type="evidence" value="ECO:0007669"/>
    <property type="project" value="TreeGrafter"/>
</dbReference>
<feature type="repeat" description="TPR" evidence="2">
    <location>
        <begin position="34"/>
        <end position="67"/>
    </location>
</feature>